<evidence type="ECO:0000313" key="1">
    <source>
        <dbReference type="EMBL" id="TGZ47180.1"/>
    </source>
</evidence>
<comment type="caution">
    <text evidence="1">The sequence shown here is derived from an EMBL/GenBank/DDBJ whole genome shotgun (WGS) entry which is preliminary data.</text>
</comment>
<dbReference type="Proteomes" id="UP000310200">
    <property type="component" value="Unassembled WGS sequence"/>
</dbReference>
<reference evidence="1 2" key="1">
    <citation type="journal article" date="2019" name="Philos. Trans. R. Soc. Lond., B, Biol. Sci.">
        <title>Ant behaviour and brain gene expression of defending hosts depend on the ecological success of the intruding social parasite.</title>
        <authorList>
            <person name="Kaur R."/>
            <person name="Stoldt M."/>
            <person name="Jongepier E."/>
            <person name="Feldmeyer B."/>
            <person name="Menzel F."/>
            <person name="Bornberg-Bauer E."/>
            <person name="Foitzik S."/>
        </authorList>
    </citation>
    <scope>NUCLEOTIDE SEQUENCE [LARGE SCALE GENOMIC DNA]</scope>
    <source>
        <tissue evidence="1">Whole body</tissue>
    </source>
</reference>
<evidence type="ECO:0000313" key="2">
    <source>
        <dbReference type="Proteomes" id="UP000310200"/>
    </source>
</evidence>
<organism evidence="1 2">
    <name type="scientific">Temnothorax longispinosus</name>
    <dbReference type="NCBI Taxonomy" id="300112"/>
    <lineage>
        <taxon>Eukaryota</taxon>
        <taxon>Metazoa</taxon>
        <taxon>Ecdysozoa</taxon>
        <taxon>Arthropoda</taxon>
        <taxon>Hexapoda</taxon>
        <taxon>Insecta</taxon>
        <taxon>Pterygota</taxon>
        <taxon>Neoptera</taxon>
        <taxon>Endopterygota</taxon>
        <taxon>Hymenoptera</taxon>
        <taxon>Apocrita</taxon>
        <taxon>Aculeata</taxon>
        <taxon>Formicoidea</taxon>
        <taxon>Formicidae</taxon>
        <taxon>Myrmicinae</taxon>
        <taxon>Temnothorax</taxon>
    </lineage>
</organism>
<dbReference type="EMBL" id="QBLH01002749">
    <property type="protein sequence ID" value="TGZ47180.1"/>
    <property type="molecule type" value="Genomic_DNA"/>
</dbReference>
<accession>A0A4S2KDM2</accession>
<proteinExistence type="predicted"/>
<dbReference type="AlphaFoldDB" id="A0A4S2KDM2"/>
<protein>
    <submittedName>
        <fullName evidence="1">Protein embryonic gonad</fullName>
    </submittedName>
</protein>
<gene>
    <name evidence="1" type="ORF">DBV15_10094</name>
</gene>
<dbReference type="STRING" id="300112.A0A4S2KDM2"/>
<sequence>MDVGDLSGPAGLVGSGSISVATGVGIIANATSATPGWWTPTSTITSAAANTDVKSVVIHLSIHL</sequence>
<keyword evidence="2" id="KW-1185">Reference proteome</keyword>
<name>A0A4S2KDM2_9HYME</name>